<gene>
    <name evidence="2" type="ORF">GS18_0220280</name>
</gene>
<dbReference type="InterPro" id="IPR024301">
    <property type="entry name" value="Amidase_6"/>
</dbReference>
<comment type="caution">
    <text evidence="2">The sequence shown here is derived from an EMBL/GenBank/DDBJ whole genome shotgun (WGS) entry which is preliminary data.</text>
</comment>
<accession>A0A084GIM6</accession>
<dbReference type="STRING" id="246786.GS18_0220280"/>
<dbReference type="Pfam" id="PF12671">
    <property type="entry name" value="Amidase_6"/>
    <property type="match status" value="1"/>
</dbReference>
<sequence length="298" mass="34982">MKKELAAAVKSKLEMLVNSRSARELHLIEDSETLIRKKQILKDREVELLKGRADVQVLQVENVTAEEMHVTYKCHFKYFHNDRKSFYMEEKTEDRMAIFQNGMIVSDDKIEVNREDEIDENREDESDERVSFRYDRLAAVQYAERWWNTHNPKYKNFDVNCTNYVSQCLRAGGAPMRGYPGRSAGWWMQNSNWSYSWTVAHSLTMHLGHSKTGLRASRVYKPEALMPGDVICYDFQGDGRFDHTTIVVSKDKSNMPLVNANTYNSRMRYWDYEDSTAYTPNIAYRFYHIEDDAGSKKQ</sequence>
<reference evidence="2 3" key="1">
    <citation type="journal article" date="2005" name="Int. J. Syst. Evol. Microbiol.">
        <title>Bacillus cibi sp. nov., isolated from jeotgal, a traditional Korean fermented seafood.</title>
        <authorList>
            <person name="Yoon J.H."/>
            <person name="Lee C.H."/>
            <person name="Oh T.K."/>
        </authorList>
    </citation>
    <scope>NUCLEOTIDE SEQUENCE [LARGE SCALE GENOMIC DNA]</scope>
    <source>
        <strain evidence="2 3">DSM 16189</strain>
    </source>
</reference>
<dbReference type="RefSeq" id="WP_029567192.1">
    <property type="nucleotide sequence ID" value="NZ_JNVC02000024.1"/>
</dbReference>
<proteinExistence type="predicted"/>
<feature type="domain" description="Putative amidase" evidence="1">
    <location>
        <begin position="133"/>
        <end position="287"/>
    </location>
</feature>
<dbReference type="AlphaFoldDB" id="A0A084GIM6"/>
<evidence type="ECO:0000313" key="3">
    <source>
        <dbReference type="Proteomes" id="UP000028549"/>
    </source>
</evidence>
<organism evidence="2 3">
    <name type="scientific">Metabacillus indicus</name>
    <name type="common">Bacillus indicus</name>
    <dbReference type="NCBI Taxonomy" id="246786"/>
    <lineage>
        <taxon>Bacteria</taxon>
        <taxon>Bacillati</taxon>
        <taxon>Bacillota</taxon>
        <taxon>Bacilli</taxon>
        <taxon>Bacillales</taxon>
        <taxon>Bacillaceae</taxon>
        <taxon>Metabacillus</taxon>
    </lineage>
</organism>
<dbReference type="PANTHER" id="PTHR40032:SF1">
    <property type="entry name" value="EXPORTED PROTEIN"/>
    <property type="match status" value="1"/>
</dbReference>
<name>A0A084GIM6_METID</name>
<evidence type="ECO:0000259" key="1">
    <source>
        <dbReference type="Pfam" id="PF12671"/>
    </source>
</evidence>
<dbReference type="EMBL" id="JNVC02000024">
    <property type="protein sequence ID" value="KEZ47188.1"/>
    <property type="molecule type" value="Genomic_DNA"/>
</dbReference>
<dbReference type="PANTHER" id="PTHR40032">
    <property type="entry name" value="EXPORTED PROTEIN-RELATED"/>
    <property type="match status" value="1"/>
</dbReference>
<dbReference type="Proteomes" id="UP000028549">
    <property type="component" value="Unassembled WGS sequence"/>
</dbReference>
<keyword evidence="3" id="KW-1185">Reference proteome</keyword>
<evidence type="ECO:0000313" key="2">
    <source>
        <dbReference type="EMBL" id="KEZ47188.1"/>
    </source>
</evidence>
<dbReference type="OrthoDB" id="9812429at2"/>
<protein>
    <recommendedName>
        <fullName evidence="1">Putative amidase domain-containing protein</fullName>
    </recommendedName>
</protein>